<keyword evidence="2" id="KW-0945">Host-virus interaction</keyword>
<reference evidence="8" key="1">
    <citation type="journal article" date="2021" name="Proc. Natl. Acad. Sci. U.S.A.">
        <title>A Catalog of Tens of Thousands of Viruses from Human Metagenomes Reveals Hidden Associations with Chronic Diseases.</title>
        <authorList>
            <person name="Tisza M.J."/>
            <person name="Buck C.B."/>
        </authorList>
    </citation>
    <scope>NUCLEOTIDE SEQUENCE</scope>
    <source>
        <strain evidence="8">Ctmwf23</strain>
    </source>
</reference>
<comment type="similarity">
    <text evidence="7">Belongs to the class I-like SAM-binding methyltransferase superfamily. C5-methyltransferase family.</text>
</comment>
<keyword evidence="5" id="KW-0899">Viral immunoevasion</keyword>
<evidence type="ECO:0000256" key="6">
    <source>
        <dbReference type="ARBA" id="ARBA00033479"/>
    </source>
</evidence>
<accession>A0A8S5T8M1</accession>
<dbReference type="InterPro" id="IPR029063">
    <property type="entry name" value="SAM-dependent_MTases_sf"/>
</dbReference>
<dbReference type="InterPro" id="IPR018117">
    <property type="entry name" value="C5_DNA_meth_AS"/>
</dbReference>
<evidence type="ECO:0000313" key="8">
    <source>
        <dbReference type="EMBL" id="DAF59114.1"/>
    </source>
</evidence>
<keyword evidence="3 7" id="KW-0808">Transferase</keyword>
<dbReference type="InterPro" id="IPR001525">
    <property type="entry name" value="C5_MeTfrase"/>
</dbReference>
<proteinExistence type="inferred from homology"/>
<organism evidence="8">
    <name type="scientific">Siphoviridae sp. ctmwf23</name>
    <dbReference type="NCBI Taxonomy" id="2827935"/>
    <lineage>
        <taxon>Viruses</taxon>
        <taxon>Duplodnaviria</taxon>
        <taxon>Heunggongvirae</taxon>
        <taxon>Uroviricota</taxon>
        <taxon>Caudoviricetes</taxon>
    </lineage>
</organism>
<name>A0A8S5T8M1_9CAUD</name>
<dbReference type="GO" id="GO:0099018">
    <property type="term" value="P:symbiont-mediated evasion of host restriction-modification system"/>
    <property type="evidence" value="ECO:0007669"/>
    <property type="project" value="UniProtKB-KW"/>
</dbReference>
<dbReference type="GO" id="GO:0008168">
    <property type="term" value="F:methyltransferase activity"/>
    <property type="evidence" value="ECO:0007669"/>
    <property type="project" value="UniProtKB-KW"/>
</dbReference>
<dbReference type="Gene3D" id="3.90.120.10">
    <property type="entry name" value="DNA Methylase, subunit A, domain 2"/>
    <property type="match status" value="1"/>
</dbReference>
<dbReference type="PROSITE" id="PS00094">
    <property type="entry name" value="C5_MTASE_1"/>
    <property type="match status" value="1"/>
</dbReference>
<evidence type="ECO:0000256" key="2">
    <source>
        <dbReference type="ARBA" id="ARBA00022632"/>
    </source>
</evidence>
<keyword evidence="4 7" id="KW-0949">S-adenosyl-L-methionine</keyword>
<evidence type="ECO:0000256" key="4">
    <source>
        <dbReference type="ARBA" id="ARBA00022691"/>
    </source>
</evidence>
<dbReference type="PROSITE" id="PS51679">
    <property type="entry name" value="SAM_MT_C5"/>
    <property type="match status" value="1"/>
</dbReference>
<dbReference type="PANTHER" id="PTHR46098">
    <property type="entry name" value="TRNA (CYTOSINE(38)-C(5))-METHYLTRANSFERASE"/>
    <property type="match status" value="1"/>
</dbReference>
<dbReference type="PANTHER" id="PTHR46098:SF1">
    <property type="entry name" value="TRNA (CYTOSINE(38)-C(5))-METHYLTRANSFERASE"/>
    <property type="match status" value="1"/>
</dbReference>
<dbReference type="Gene3D" id="3.40.50.150">
    <property type="entry name" value="Vaccinia Virus protein VP39"/>
    <property type="match status" value="1"/>
</dbReference>
<evidence type="ECO:0000256" key="7">
    <source>
        <dbReference type="PROSITE-ProRule" id="PRU01016"/>
    </source>
</evidence>
<dbReference type="InterPro" id="IPR050750">
    <property type="entry name" value="C5-MTase"/>
</dbReference>
<evidence type="ECO:0000256" key="3">
    <source>
        <dbReference type="ARBA" id="ARBA00022679"/>
    </source>
</evidence>
<keyword evidence="2" id="KW-1090">Inhibition of host innate immune response by virus</keyword>
<dbReference type="SUPFAM" id="SSF53335">
    <property type="entry name" value="S-adenosyl-L-methionine-dependent methyltransferases"/>
    <property type="match status" value="1"/>
</dbReference>
<keyword evidence="6" id="KW-1258">Restriction-modification system evasion by virus</keyword>
<evidence type="ECO:0000256" key="5">
    <source>
        <dbReference type="ARBA" id="ARBA00023280"/>
    </source>
</evidence>
<dbReference type="GO" id="GO:0052170">
    <property type="term" value="P:symbiont-mediated suppression of host innate immune response"/>
    <property type="evidence" value="ECO:0007669"/>
    <property type="project" value="UniProtKB-KW"/>
</dbReference>
<sequence>MKVLSLFDGMSCGQIALRELGVPIERYYASEIDKHAIKQTQLNFPETIQLGDVEKWREWNIEWGEIDLLLAGSPCQGFSLAGKMLGHDDPRSRLYWVFLDILHHVQKLNHNVKYLLENVRMRPADELRINESLGIRPVVINSALVSAQNRVRLYWSNIRTKSEGLWGELLTDIPQPADRGIYIGDILDDEVDEKYYMRNLSLNEEAIESIAPTQEGRTSDVVKLNKKLKPKAQQDKASCLTAGGHSGGNHSDMDILYIGIYQRGRGYLKSRVIPDKSPTLTSNSWSFNNMVCATVLSVGSLRFFGGVEFRRMKTMKSPCLNAQSREDGNNQPVVELAVGTWRTHKVDGGFREIAGGKAPCIPARARNDGSGQPVAKIGCMLRRLTPNECARLQTIPDWYKWGCSDTQAYKMLGNGWTVEVIKHILSHITK</sequence>
<keyword evidence="1 7" id="KW-0489">Methyltransferase</keyword>
<dbReference type="GO" id="GO:0032259">
    <property type="term" value="P:methylation"/>
    <property type="evidence" value="ECO:0007669"/>
    <property type="project" value="UniProtKB-KW"/>
</dbReference>
<feature type="active site" evidence="7">
    <location>
        <position position="75"/>
    </location>
</feature>
<dbReference type="EMBL" id="BK032763">
    <property type="protein sequence ID" value="DAF59114.1"/>
    <property type="molecule type" value="Genomic_DNA"/>
</dbReference>
<dbReference type="Pfam" id="PF00145">
    <property type="entry name" value="DNA_methylase"/>
    <property type="match status" value="1"/>
</dbReference>
<protein>
    <submittedName>
        <fullName evidence="8">Cytosine specific methyltransferase</fullName>
    </submittedName>
</protein>
<evidence type="ECO:0000256" key="1">
    <source>
        <dbReference type="ARBA" id="ARBA00022603"/>
    </source>
</evidence>